<feature type="region of interest" description="Disordered" evidence="1">
    <location>
        <begin position="602"/>
        <end position="622"/>
    </location>
</feature>
<reference evidence="2 3" key="1">
    <citation type="submission" date="2018-09" db="EMBL/GenBank/DDBJ databases">
        <title>Draft genome sequences of Legionella taurinensis isolated from water samples.</title>
        <authorList>
            <person name="Chakeri A."/>
            <person name="Allerberger F."/>
            <person name="Kundi M."/>
            <person name="Ruppitsch W."/>
            <person name="Schmid D."/>
        </authorList>
    </citation>
    <scope>NUCLEOTIDE SEQUENCE [LARGE SCALE GENOMIC DNA]</scope>
    <source>
        <strain evidence="2 3">4570-18-6</strain>
    </source>
</reference>
<accession>A0A3A5LN85</accession>
<evidence type="ECO:0000313" key="2">
    <source>
        <dbReference type="EMBL" id="RJT43302.1"/>
    </source>
</evidence>
<gene>
    <name evidence="2" type="ORF">D6J04_14565</name>
</gene>
<proteinExistence type="predicted"/>
<evidence type="ECO:0000256" key="1">
    <source>
        <dbReference type="SAM" id="MobiDB-lite"/>
    </source>
</evidence>
<dbReference type="Proteomes" id="UP000270757">
    <property type="component" value="Unassembled WGS sequence"/>
</dbReference>
<feature type="region of interest" description="Disordered" evidence="1">
    <location>
        <begin position="497"/>
        <end position="524"/>
    </location>
</feature>
<name>A0A3A5LN85_9GAMM</name>
<evidence type="ECO:0000313" key="3">
    <source>
        <dbReference type="Proteomes" id="UP000270757"/>
    </source>
</evidence>
<dbReference type="AlphaFoldDB" id="A0A3A5LN85"/>
<comment type="caution">
    <text evidence="2">The sequence shown here is derived from an EMBL/GenBank/DDBJ whole genome shotgun (WGS) entry which is preliminary data.</text>
</comment>
<organism evidence="2 3">
    <name type="scientific">Legionella taurinensis</name>
    <dbReference type="NCBI Taxonomy" id="70611"/>
    <lineage>
        <taxon>Bacteria</taxon>
        <taxon>Pseudomonadati</taxon>
        <taxon>Pseudomonadota</taxon>
        <taxon>Gammaproteobacteria</taxon>
        <taxon>Legionellales</taxon>
        <taxon>Legionellaceae</taxon>
        <taxon>Legionella</taxon>
    </lineage>
</organism>
<sequence>MVVSGEAMFEAVLLEIKQIDFDKIKNGQSIHKLLTNHEFEKAFYLACLHCRMDDDEALKLIKILVLHCRNLGIDLNLNQYARSALRLAADNDNINLYYELVTAGAEDAEAGRIMAMKQRKASASFDKHYRPEFLQEYASLKNQPLNHYTTDAKRVLYVIKLIDFLIKYHTLEARFKKMPKNISSLAMQAIKDTRDEQNRILIQKMCSVIQQLSPDLRKRFDKALEASSFNWLSFEHLGGIMIEPSMQKAALVPVIGQKTTSPDRVNIDSAFHLIAEVGDLQLMIPHAALTIIEKDLPTLRNFFHALAVTLIAPDKPITVPRPEFAASKCIITYFNDIQSLIKLLNLSHDSTARMKLPLWPESEAPSIQLLNLRSGYDVSKKVERHAALRRLQSLGELITGKNFSKFLIDLDPTTDWRAFIVIRDAITHQDERDLKYRIEQFLGDNGLLQQVFAQDMHTLGMKLNQLIWLREQSLGKYTHDPASYWQHLLKREAVSLQKKGDGGNNNNNDSGKQEVDTPDQAAAQKHVLSASEKEFIHYLEQFKAAKDIIELSLAIFAGQAGAVSKMQKGMILQCLPRKELGEKYKELSTLLDNAIAKPSTLADREKKRLDEKAASEKREADRESKFDGLEGIRKLAKYLLEPVNKEHQLNPLKRIEATLESLSDIEEFLIEEGYWTDSPFFNTIAEWEADLLDQGSEPLSNFLVKNPKLNDALEYHIGQILQHLETIKTYKELAVCPLIANGYSDLRLFRNYLEHGNPLVDNQNDIYLQQDYREKKTADMVIRLLIELKPALKREKMRKETEKANAKELHPGVLVTAKENEEWTKVCGHGNLFFAPQVKSAEKGKSRRATIELPGVVFK</sequence>
<dbReference type="EMBL" id="QZWB01000030">
    <property type="protein sequence ID" value="RJT43302.1"/>
    <property type="molecule type" value="Genomic_DNA"/>
</dbReference>
<protein>
    <submittedName>
        <fullName evidence="2">Uncharacterized protein</fullName>
    </submittedName>
</protein>